<dbReference type="CDD" id="cd04514">
    <property type="entry name" value="Taspase1_like"/>
    <property type="match status" value="1"/>
</dbReference>
<dbReference type="PANTHER" id="PTHR10188:SF8">
    <property type="entry name" value="THREONINE ASPARTASE 1"/>
    <property type="match status" value="1"/>
</dbReference>
<keyword evidence="3" id="KW-0378">Hydrolase</keyword>
<dbReference type="GO" id="GO:0005737">
    <property type="term" value="C:cytoplasm"/>
    <property type="evidence" value="ECO:0007669"/>
    <property type="project" value="TreeGrafter"/>
</dbReference>
<keyword evidence="4" id="KW-1185">Reference proteome</keyword>
<feature type="site" description="Cleavage; by autolysis" evidence="2">
    <location>
        <begin position="191"/>
        <end position="192"/>
    </location>
</feature>
<dbReference type="AlphaFoldDB" id="A0A5C3QHE0"/>
<dbReference type="STRING" id="1884261.A0A5C3QHE0"/>
<dbReference type="GO" id="GO:0051604">
    <property type="term" value="P:protein maturation"/>
    <property type="evidence" value="ECO:0007669"/>
    <property type="project" value="TreeGrafter"/>
</dbReference>
<name>A0A5C3QHE0_9AGAR</name>
<evidence type="ECO:0000256" key="1">
    <source>
        <dbReference type="PIRSR" id="PIRSR600246-1"/>
    </source>
</evidence>
<gene>
    <name evidence="3" type="ORF">BDV98DRAFT_59365</name>
</gene>
<dbReference type="OrthoDB" id="77601at2759"/>
<dbReference type="GO" id="GO:0004298">
    <property type="term" value="F:threonine-type endopeptidase activity"/>
    <property type="evidence" value="ECO:0007669"/>
    <property type="project" value="InterPro"/>
</dbReference>
<protein>
    <submittedName>
        <fullName evidence="3">Nucleophile aminohydrolase</fullName>
    </submittedName>
</protein>
<organism evidence="3 4">
    <name type="scientific">Pterulicium gracile</name>
    <dbReference type="NCBI Taxonomy" id="1884261"/>
    <lineage>
        <taxon>Eukaryota</taxon>
        <taxon>Fungi</taxon>
        <taxon>Dikarya</taxon>
        <taxon>Basidiomycota</taxon>
        <taxon>Agaricomycotina</taxon>
        <taxon>Agaricomycetes</taxon>
        <taxon>Agaricomycetidae</taxon>
        <taxon>Agaricales</taxon>
        <taxon>Pleurotineae</taxon>
        <taxon>Pterulaceae</taxon>
        <taxon>Pterulicium</taxon>
    </lineage>
</organism>
<evidence type="ECO:0000313" key="3">
    <source>
        <dbReference type="EMBL" id="TFL01503.1"/>
    </source>
</evidence>
<dbReference type="Proteomes" id="UP000305067">
    <property type="component" value="Unassembled WGS sequence"/>
</dbReference>
<reference evidence="3 4" key="1">
    <citation type="journal article" date="2019" name="Nat. Ecol. Evol.">
        <title>Megaphylogeny resolves global patterns of mushroom evolution.</title>
        <authorList>
            <person name="Varga T."/>
            <person name="Krizsan K."/>
            <person name="Foldi C."/>
            <person name="Dima B."/>
            <person name="Sanchez-Garcia M."/>
            <person name="Sanchez-Ramirez S."/>
            <person name="Szollosi G.J."/>
            <person name="Szarkandi J.G."/>
            <person name="Papp V."/>
            <person name="Albert L."/>
            <person name="Andreopoulos W."/>
            <person name="Angelini C."/>
            <person name="Antonin V."/>
            <person name="Barry K.W."/>
            <person name="Bougher N.L."/>
            <person name="Buchanan P."/>
            <person name="Buyck B."/>
            <person name="Bense V."/>
            <person name="Catcheside P."/>
            <person name="Chovatia M."/>
            <person name="Cooper J."/>
            <person name="Damon W."/>
            <person name="Desjardin D."/>
            <person name="Finy P."/>
            <person name="Geml J."/>
            <person name="Haridas S."/>
            <person name="Hughes K."/>
            <person name="Justo A."/>
            <person name="Karasinski D."/>
            <person name="Kautmanova I."/>
            <person name="Kiss B."/>
            <person name="Kocsube S."/>
            <person name="Kotiranta H."/>
            <person name="LaButti K.M."/>
            <person name="Lechner B.E."/>
            <person name="Liimatainen K."/>
            <person name="Lipzen A."/>
            <person name="Lukacs Z."/>
            <person name="Mihaltcheva S."/>
            <person name="Morgado L.N."/>
            <person name="Niskanen T."/>
            <person name="Noordeloos M.E."/>
            <person name="Ohm R.A."/>
            <person name="Ortiz-Santana B."/>
            <person name="Ovrebo C."/>
            <person name="Racz N."/>
            <person name="Riley R."/>
            <person name="Savchenko A."/>
            <person name="Shiryaev A."/>
            <person name="Soop K."/>
            <person name="Spirin V."/>
            <person name="Szebenyi C."/>
            <person name="Tomsovsky M."/>
            <person name="Tulloss R.E."/>
            <person name="Uehling J."/>
            <person name="Grigoriev I.V."/>
            <person name="Vagvolgyi C."/>
            <person name="Papp T."/>
            <person name="Martin F.M."/>
            <person name="Miettinen O."/>
            <person name="Hibbett D.S."/>
            <person name="Nagy L.G."/>
        </authorList>
    </citation>
    <scope>NUCLEOTIDE SEQUENCE [LARGE SCALE GENOMIC DNA]</scope>
    <source>
        <strain evidence="3 4">CBS 309.79</strain>
    </source>
</reference>
<proteinExistence type="predicted"/>
<feature type="active site" description="Nucleophile" evidence="1">
    <location>
        <position position="192"/>
    </location>
</feature>
<dbReference type="InterPro" id="IPR037464">
    <property type="entry name" value="Taspase1"/>
</dbReference>
<dbReference type="Pfam" id="PF01112">
    <property type="entry name" value="Asparaginase_2"/>
    <property type="match status" value="1"/>
</dbReference>
<dbReference type="InterPro" id="IPR029055">
    <property type="entry name" value="Ntn_hydrolases_N"/>
</dbReference>
<dbReference type="SUPFAM" id="SSF56235">
    <property type="entry name" value="N-terminal nucleophile aminohydrolases (Ntn hydrolases)"/>
    <property type="match status" value="1"/>
</dbReference>
<evidence type="ECO:0000313" key="4">
    <source>
        <dbReference type="Proteomes" id="UP000305067"/>
    </source>
</evidence>
<dbReference type="PANTHER" id="PTHR10188">
    <property type="entry name" value="L-ASPARAGINASE"/>
    <property type="match status" value="1"/>
</dbReference>
<sequence>MDTSTEFLCIAVHGGAGVHSTTSSQVQATKEGLIKACHLAWTQSLVNQTTCPLDLCVDSTSALENDENFNAGFGSNLTLCGAVECDAAVMTEDGHFGSVGALAGVRNPVRAARLILDHSQNLDSIGRVPPLTLVASGAQQFVQARDASLVIDPHSMICENARKDWSRWREKLSHGSIHRPESSGSRSLLQDTVGSIVMNNVGSATSVSSGGLLLKHSGRVGEAAVYGAGCYAARQHQTSSFQRRVACSVSGTGEEIIRAGLARAICESFQNHPEEDADMHAILERLLTSYGMTSSTTPVDVGAIVMTRENQSRPRLWCAFTSESMAIAFMSSKYSRPKAMILRRDTPSNSALPSSRLFITSYAL</sequence>
<dbReference type="Gene3D" id="3.60.20.30">
    <property type="entry name" value="(Glycosyl)asparaginase"/>
    <property type="match status" value="1"/>
</dbReference>
<accession>A0A5C3QHE0</accession>
<dbReference type="EMBL" id="ML178824">
    <property type="protein sequence ID" value="TFL01503.1"/>
    <property type="molecule type" value="Genomic_DNA"/>
</dbReference>
<evidence type="ECO:0000256" key="2">
    <source>
        <dbReference type="PIRSR" id="PIRSR600246-3"/>
    </source>
</evidence>
<dbReference type="InterPro" id="IPR000246">
    <property type="entry name" value="Peptidase_T2"/>
</dbReference>